<feature type="compositionally biased region" description="Basic and acidic residues" evidence="7">
    <location>
        <begin position="85"/>
        <end position="94"/>
    </location>
</feature>
<feature type="transmembrane region" description="Helical" evidence="8">
    <location>
        <begin position="388"/>
        <end position="409"/>
    </location>
</feature>
<feature type="domain" description="Major facilitator superfamily (MFS) profile" evidence="9">
    <location>
        <begin position="107"/>
        <end position="556"/>
    </location>
</feature>
<comment type="caution">
    <text evidence="10">The sequence shown here is derived from an EMBL/GenBank/DDBJ whole genome shotgun (WGS) entry which is preliminary data.</text>
</comment>
<feature type="region of interest" description="Disordered" evidence="7">
    <location>
        <begin position="73"/>
        <end position="97"/>
    </location>
</feature>
<dbReference type="Proteomes" id="UP000224006">
    <property type="component" value="Chromosome VII"/>
</dbReference>
<feature type="transmembrane region" description="Helical" evidence="8">
    <location>
        <begin position="149"/>
        <end position="170"/>
    </location>
</feature>
<reference evidence="10 11" key="1">
    <citation type="submission" date="2017-09" db="EMBL/GenBank/DDBJ databases">
        <title>Genome sequencing of Besnoitia besnoiti strain Bb-Ger1.</title>
        <authorList>
            <person name="Schares G."/>
            <person name="Venepally P."/>
            <person name="Lorenzi H.A."/>
        </authorList>
    </citation>
    <scope>NUCLEOTIDE SEQUENCE [LARGE SCALE GENOMIC DNA]</scope>
    <source>
        <strain evidence="10 11">Bb-Ger1</strain>
    </source>
</reference>
<dbReference type="InterPro" id="IPR036259">
    <property type="entry name" value="MFS_trans_sf"/>
</dbReference>
<feature type="transmembrane region" description="Helical" evidence="8">
    <location>
        <begin position="465"/>
        <end position="489"/>
    </location>
</feature>
<evidence type="ECO:0000256" key="3">
    <source>
        <dbReference type="ARBA" id="ARBA00022448"/>
    </source>
</evidence>
<dbReference type="Pfam" id="PF00083">
    <property type="entry name" value="Sugar_tr"/>
    <property type="match status" value="1"/>
</dbReference>
<dbReference type="EMBL" id="NWUJ01000008">
    <property type="protein sequence ID" value="PFH33514.1"/>
    <property type="molecule type" value="Genomic_DNA"/>
</dbReference>
<dbReference type="STRING" id="94643.A0A2A9M8M1"/>
<keyword evidence="6 8" id="KW-0472">Membrane</keyword>
<evidence type="ECO:0000256" key="2">
    <source>
        <dbReference type="ARBA" id="ARBA00010992"/>
    </source>
</evidence>
<evidence type="ECO:0000256" key="4">
    <source>
        <dbReference type="ARBA" id="ARBA00022692"/>
    </source>
</evidence>
<dbReference type="GeneID" id="40312657"/>
<name>A0A2A9M8M1_BESBE</name>
<dbReference type="PROSITE" id="PS00217">
    <property type="entry name" value="SUGAR_TRANSPORT_2"/>
    <property type="match status" value="1"/>
</dbReference>
<evidence type="ECO:0000259" key="9">
    <source>
        <dbReference type="PROSITE" id="PS50850"/>
    </source>
</evidence>
<feature type="transmembrane region" description="Helical" evidence="8">
    <location>
        <begin position="242"/>
        <end position="260"/>
    </location>
</feature>
<dbReference type="SUPFAM" id="SSF103473">
    <property type="entry name" value="MFS general substrate transporter"/>
    <property type="match status" value="1"/>
</dbReference>
<feature type="region of interest" description="Disordered" evidence="7">
    <location>
        <begin position="563"/>
        <end position="603"/>
    </location>
</feature>
<dbReference type="GO" id="GO:0016020">
    <property type="term" value="C:membrane"/>
    <property type="evidence" value="ECO:0007669"/>
    <property type="project" value="UniProtKB-SubCell"/>
</dbReference>
<dbReference type="GO" id="GO:0022857">
    <property type="term" value="F:transmembrane transporter activity"/>
    <property type="evidence" value="ECO:0007669"/>
    <property type="project" value="InterPro"/>
</dbReference>
<feature type="transmembrane region" description="Helical" evidence="8">
    <location>
        <begin position="527"/>
        <end position="552"/>
    </location>
</feature>
<evidence type="ECO:0000313" key="11">
    <source>
        <dbReference type="Proteomes" id="UP000224006"/>
    </source>
</evidence>
<dbReference type="Gene3D" id="1.20.1250.20">
    <property type="entry name" value="MFS general substrate transporter like domains"/>
    <property type="match status" value="1"/>
</dbReference>
<evidence type="ECO:0000256" key="6">
    <source>
        <dbReference type="ARBA" id="ARBA00023136"/>
    </source>
</evidence>
<dbReference type="InterPro" id="IPR020846">
    <property type="entry name" value="MFS_dom"/>
</dbReference>
<dbReference type="AlphaFoldDB" id="A0A2A9M8M1"/>
<feature type="transmembrane region" description="Helical" evidence="8">
    <location>
        <begin position="104"/>
        <end position="129"/>
    </location>
</feature>
<dbReference type="PROSITE" id="PS50850">
    <property type="entry name" value="MFS"/>
    <property type="match status" value="1"/>
</dbReference>
<feature type="transmembrane region" description="Helical" evidence="8">
    <location>
        <begin position="351"/>
        <end position="373"/>
    </location>
</feature>
<keyword evidence="10" id="KW-0762">Sugar transport</keyword>
<dbReference type="VEuPathDB" id="ToxoDB:BESB_077310"/>
<keyword evidence="3" id="KW-0813">Transport</keyword>
<dbReference type="PANTHER" id="PTHR48020:SF12">
    <property type="entry name" value="PROTON MYO-INOSITOL COTRANSPORTER"/>
    <property type="match status" value="1"/>
</dbReference>
<keyword evidence="5 8" id="KW-1133">Transmembrane helix</keyword>
<feature type="transmembrane region" description="Helical" evidence="8">
    <location>
        <begin position="501"/>
        <end position="521"/>
    </location>
</feature>
<keyword evidence="4 8" id="KW-0812">Transmembrane</keyword>
<feature type="transmembrane region" description="Helical" evidence="8">
    <location>
        <begin position="266"/>
        <end position="285"/>
    </location>
</feature>
<sequence length="603" mass="62485">MSPAAQPEQASPPVEASASCTRDVTVFPVAAAAAPRASAEAPAAPPRASAAAPAPTKIFPSVSTVSTEIGAPAEAETPAPATDGAARKEKKGSSGRESPLGIRFFLAVVTACMTGLVAGYDLCCVSVVLNPVQHTFHLCGSDFTCADKSLFIALLAPGAAIGGLFGGVLADAIGRRAALASSDFLVVIGGSLISGSDAFSLLLLGRFFLGLASGVGFVVFAAYISEISPQALRGALVSSQEILQVCGCLGAYGAAWAVGAANWRPLLSVIPALGVLQALCLFFFLPESPRWLVQRGWFTEAERALRRLGMDRDCAAACVVSMKQSQEQAPLAAGEFIKTVHRGISVHGRTLALAVACALAHLATGGSTIQYFVVDIFQFAGICDTRAAGFSVGMAKMLGVLTCVCLVDIWGRRKLLFLGVGGSCVCHILLTVSFGTLQLEHGYLSGRCGLEELAAGLGSLEPASYVVFSALLSYIFFWSVGWAGLMLVIASEVVPTCVRGLGVGLTTMTCHVLGFILQISLEPLFAAVTHAGTFAIFIVGSVMSLVFVFALVPEAKGRSLEKIQQSMKAAPERSAGGNAQPEGEKQADGESWQAVDGDCRVSP</sequence>
<comment type="similarity">
    <text evidence="2">Belongs to the major facilitator superfamily. Sugar transporter (TC 2.A.1.1) family.</text>
</comment>
<dbReference type="InterPro" id="IPR050814">
    <property type="entry name" value="Myo-inositol_Transporter"/>
</dbReference>
<organism evidence="10 11">
    <name type="scientific">Besnoitia besnoiti</name>
    <name type="common">Apicomplexan protozoan</name>
    <dbReference type="NCBI Taxonomy" id="94643"/>
    <lineage>
        <taxon>Eukaryota</taxon>
        <taxon>Sar</taxon>
        <taxon>Alveolata</taxon>
        <taxon>Apicomplexa</taxon>
        <taxon>Conoidasida</taxon>
        <taxon>Coccidia</taxon>
        <taxon>Eucoccidiorida</taxon>
        <taxon>Eimeriorina</taxon>
        <taxon>Sarcocystidae</taxon>
        <taxon>Besnoitia</taxon>
    </lineage>
</organism>
<feature type="transmembrane region" description="Helical" evidence="8">
    <location>
        <begin position="201"/>
        <end position="222"/>
    </location>
</feature>
<evidence type="ECO:0000256" key="5">
    <source>
        <dbReference type="ARBA" id="ARBA00022989"/>
    </source>
</evidence>
<protein>
    <submittedName>
        <fullName evidence="10">Sugar transporter ST1</fullName>
    </submittedName>
</protein>
<evidence type="ECO:0000313" key="10">
    <source>
        <dbReference type="EMBL" id="PFH33514.1"/>
    </source>
</evidence>
<dbReference type="RefSeq" id="XP_029217523.1">
    <property type="nucleotide sequence ID" value="XM_029366092.1"/>
</dbReference>
<dbReference type="InterPro" id="IPR005829">
    <property type="entry name" value="Sugar_transporter_CS"/>
</dbReference>
<evidence type="ECO:0000256" key="1">
    <source>
        <dbReference type="ARBA" id="ARBA00004141"/>
    </source>
</evidence>
<evidence type="ECO:0000256" key="7">
    <source>
        <dbReference type="SAM" id="MobiDB-lite"/>
    </source>
</evidence>
<keyword evidence="11" id="KW-1185">Reference proteome</keyword>
<dbReference type="PROSITE" id="PS00216">
    <property type="entry name" value="SUGAR_TRANSPORT_1"/>
    <property type="match status" value="1"/>
</dbReference>
<feature type="compositionally biased region" description="Low complexity" evidence="7">
    <location>
        <begin position="73"/>
        <end position="84"/>
    </location>
</feature>
<evidence type="ECO:0000256" key="8">
    <source>
        <dbReference type="SAM" id="Phobius"/>
    </source>
</evidence>
<gene>
    <name evidence="10" type="ORF">BESB_077310</name>
</gene>
<accession>A0A2A9M8M1</accession>
<dbReference type="PANTHER" id="PTHR48020">
    <property type="entry name" value="PROTON MYO-INOSITOL COTRANSPORTER"/>
    <property type="match status" value="1"/>
</dbReference>
<dbReference type="InterPro" id="IPR005828">
    <property type="entry name" value="MFS_sugar_transport-like"/>
</dbReference>
<feature type="transmembrane region" description="Helical" evidence="8">
    <location>
        <begin position="416"/>
        <end position="437"/>
    </location>
</feature>
<dbReference type="OrthoDB" id="6612291at2759"/>
<proteinExistence type="inferred from homology"/>
<comment type="subcellular location">
    <subcellularLocation>
        <location evidence="1">Membrane</location>
        <topology evidence="1">Multi-pass membrane protein</topology>
    </subcellularLocation>
</comment>
<dbReference type="KEGG" id="bbes:BESB_077310"/>